<dbReference type="RefSeq" id="WP_134674322.1">
    <property type="nucleotide sequence ID" value="NZ_SPUH01000001.1"/>
</dbReference>
<evidence type="ECO:0000313" key="4">
    <source>
        <dbReference type="Proteomes" id="UP000298681"/>
    </source>
</evidence>
<feature type="domain" description="DUF4142" evidence="2">
    <location>
        <begin position="193"/>
        <end position="266"/>
    </location>
</feature>
<dbReference type="PANTHER" id="PTHR38593">
    <property type="entry name" value="BLR2558 PROTEIN"/>
    <property type="match status" value="1"/>
</dbReference>
<feature type="chain" id="PRO_5021420516" evidence="1">
    <location>
        <begin position="21"/>
        <end position="271"/>
    </location>
</feature>
<evidence type="ECO:0000313" key="3">
    <source>
        <dbReference type="EMBL" id="TKS54966.1"/>
    </source>
</evidence>
<proteinExistence type="predicted"/>
<dbReference type="Proteomes" id="UP000298681">
    <property type="component" value="Unassembled WGS sequence"/>
</dbReference>
<organism evidence="3 4">
    <name type="scientific">Luteimonas yindakuii</name>
    <dbReference type="NCBI Taxonomy" id="2565782"/>
    <lineage>
        <taxon>Bacteria</taxon>
        <taxon>Pseudomonadati</taxon>
        <taxon>Pseudomonadota</taxon>
        <taxon>Gammaproteobacteria</taxon>
        <taxon>Lysobacterales</taxon>
        <taxon>Lysobacteraceae</taxon>
        <taxon>Luteimonas</taxon>
    </lineage>
</organism>
<accession>A0A4Z1R7P1</accession>
<evidence type="ECO:0000256" key="1">
    <source>
        <dbReference type="SAM" id="SignalP"/>
    </source>
</evidence>
<dbReference type="InterPro" id="IPR012347">
    <property type="entry name" value="Ferritin-like"/>
</dbReference>
<protein>
    <submittedName>
        <fullName evidence="3">DUF4142 domain-containing protein</fullName>
    </submittedName>
</protein>
<gene>
    <name evidence="3" type="ORF">E4582_09475</name>
</gene>
<dbReference type="InterPro" id="IPR025419">
    <property type="entry name" value="DUF4142"/>
</dbReference>
<dbReference type="Gene3D" id="1.20.1260.10">
    <property type="match status" value="1"/>
</dbReference>
<dbReference type="EMBL" id="SPUH01000001">
    <property type="protein sequence ID" value="TKS54966.1"/>
    <property type="molecule type" value="Genomic_DNA"/>
</dbReference>
<dbReference type="PANTHER" id="PTHR38593:SF1">
    <property type="entry name" value="BLR2558 PROTEIN"/>
    <property type="match status" value="1"/>
</dbReference>
<dbReference type="Pfam" id="PF13628">
    <property type="entry name" value="DUF4142"/>
    <property type="match status" value="1"/>
</dbReference>
<comment type="caution">
    <text evidence="3">The sequence shown here is derived from an EMBL/GenBank/DDBJ whole genome shotgun (WGS) entry which is preliminary data.</text>
</comment>
<keyword evidence="4" id="KW-1185">Reference proteome</keyword>
<evidence type="ECO:0000259" key="2">
    <source>
        <dbReference type="Pfam" id="PF13628"/>
    </source>
</evidence>
<keyword evidence="1" id="KW-0732">Signal</keyword>
<dbReference type="AlphaFoldDB" id="A0A4Z1R7P1"/>
<reference evidence="3 4" key="1">
    <citation type="submission" date="2019-01" db="EMBL/GenBank/DDBJ databases">
        <authorList>
            <person name="Zhang S."/>
        </authorList>
    </citation>
    <scope>NUCLEOTIDE SEQUENCE [LARGE SCALE GENOMIC DNA]</scope>
    <source>
        <strain evidence="3 4">1626</strain>
    </source>
</reference>
<sequence>MKSATTLLAASLALGLAACGGNNNDETGDETVGAGMTAGDTAAATTPMDTGADASTMAAATSATAGQRGAQGDHKALAAVQEVDRHEIAAAEDALAKNVEGDVRAYAETLRDEHTRNLDATQRLLGSSGAGTGMAGHDAMTGTGTGTGMGTSGTTGAAAGSTTGPAGAGITGTTATDAMAGGPGMAEDADLRVMREKHEAERQRLSQLQGEEYVTAWLAAMVKGHEEALAKLDNELIPNATDAGVTRHLQTTRTAIASHLETARSLQSAKR</sequence>
<dbReference type="PROSITE" id="PS51257">
    <property type="entry name" value="PROKAR_LIPOPROTEIN"/>
    <property type="match status" value="1"/>
</dbReference>
<name>A0A4Z1R7P1_9GAMM</name>
<feature type="signal peptide" evidence="1">
    <location>
        <begin position="1"/>
        <end position="20"/>
    </location>
</feature>